<dbReference type="CDD" id="cd00303">
    <property type="entry name" value="retropepsin_like"/>
    <property type="match status" value="1"/>
</dbReference>
<dbReference type="Proteomes" id="UP001234989">
    <property type="component" value="Chromosome 9"/>
</dbReference>
<gene>
    <name evidence="2" type="ORF">MTR67_040159</name>
</gene>
<sequence>MVVDTKARISKFVSGVSNLVVKECQTAMLIMEMDISCLMIHAQQIEEENLKESSRESKRATTSDGDYSHSRSDGHVHPQLRKKFSTLHDPGAMLSFFTPYVAMGFDVGPEILSCPFHVSTPAGDSIVAKRVYRNCRISVSHGVTHVDLVELDMLDFYIILGMD</sequence>
<dbReference type="EMBL" id="CP133620">
    <property type="protein sequence ID" value="WMV46774.1"/>
    <property type="molecule type" value="Genomic_DNA"/>
</dbReference>
<name>A0AAF0ZRV6_SOLVR</name>
<reference evidence="2" key="1">
    <citation type="submission" date="2023-08" db="EMBL/GenBank/DDBJ databases">
        <title>A de novo genome assembly of Solanum verrucosum Schlechtendal, a Mexican diploid species geographically isolated from the other diploid A-genome species in potato relatives.</title>
        <authorList>
            <person name="Hosaka K."/>
        </authorList>
    </citation>
    <scope>NUCLEOTIDE SEQUENCE</scope>
    <source>
        <tissue evidence="2">Young leaves</tissue>
    </source>
</reference>
<evidence type="ECO:0000256" key="1">
    <source>
        <dbReference type="SAM" id="MobiDB-lite"/>
    </source>
</evidence>
<evidence type="ECO:0000313" key="3">
    <source>
        <dbReference type="Proteomes" id="UP001234989"/>
    </source>
</evidence>
<dbReference type="AlphaFoldDB" id="A0AAF0ZRV6"/>
<proteinExistence type="predicted"/>
<accession>A0AAF0ZRV6</accession>
<protein>
    <recommendedName>
        <fullName evidence="4">Gag-pol polyprotein</fullName>
    </recommendedName>
</protein>
<keyword evidence="3" id="KW-1185">Reference proteome</keyword>
<organism evidence="2 3">
    <name type="scientific">Solanum verrucosum</name>
    <dbReference type="NCBI Taxonomy" id="315347"/>
    <lineage>
        <taxon>Eukaryota</taxon>
        <taxon>Viridiplantae</taxon>
        <taxon>Streptophyta</taxon>
        <taxon>Embryophyta</taxon>
        <taxon>Tracheophyta</taxon>
        <taxon>Spermatophyta</taxon>
        <taxon>Magnoliopsida</taxon>
        <taxon>eudicotyledons</taxon>
        <taxon>Gunneridae</taxon>
        <taxon>Pentapetalae</taxon>
        <taxon>asterids</taxon>
        <taxon>lamiids</taxon>
        <taxon>Solanales</taxon>
        <taxon>Solanaceae</taxon>
        <taxon>Solanoideae</taxon>
        <taxon>Solaneae</taxon>
        <taxon>Solanum</taxon>
    </lineage>
</organism>
<evidence type="ECO:0008006" key="4">
    <source>
        <dbReference type="Google" id="ProtNLM"/>
    </source>
</evidence>
<dbReference type="Pfam" id="PF08284">
    <property type="entry name" value="RVP_2"/>
    <property type="match status" value="1"/>
</dbReference>
<evidence type="ECO:0000313" key="2">
    <source>
        <dbReference type="EMBL" id="WMV46774.1"/>
    </source>
</evidence>
<feature type="region of interest" description="Disordered" evidence="1">
    <location>
        <begin position="49"/>
        <end position="76"/>
    </location>
</feature>